<protein>
    <submittedName>
        <fullName evidence="2">Uncharacterized protein</fullName>
    </submittedName>
</protein>
<sequence length="86" mass="9611">MVDAGQEGDQFADHDRLAEHDLIDRQCDHVARRVATGTGIGDLVEQTQYRTAVHLAREVGHVGRHQHGHRQLVGGQIHDFLRGGRE</sequence>
<dbReference type="EMBL" id="VSSQ01057450">
    <property type="protein sequence ID" value="MPN11252.1"/>
    <property type="molecule type" value="Genomic_DNA"/>
</dbReference>
<proteinExistence type="predicted"/>
<dbReference type="AlphaFoldDB" id="A0A645FCE7"/>
<reference evidence="2" key="1">
    <citation type="submission" date="2019-08" db="EMBL/GenBank/DDBJ databases">
        <authorList>
            <person name="Kucharzyk K."/>
            <person name="Murdoch R.W."/>
            <person name="Higgins S."/>
            <person name="Loffler F."/>
        </authorList>
    </citation>
    <scope>NUCLEOTIDE SEQUENCE</scope>
</reference>
<comment type="caution">
    <text evidence="2">The sequence shown here is derived from an EMBL/GenBank/DDBJ whole genome shotgun (WGS) entry which is preliminary data.</text>
</comment>
<name>A0A645FCE7_9ZZZZ</name>
<evidence type="ECO:0000256" key="1">
    <source>
        <dbReference type="SAM" id="MobiDB-lite"/>
    </source>
</evidence>
<gene>
    <name evidence="2" type="ORF">SDC9_158553</name>
</gene>
<feature type="region of interest" description="Disordered" evidence="1">
    <location>
        <begin position="63"/>
        <end position="86"/>
    </location>
</feature>
<evidence type="ECO:0000313" key="2">
    <source>
        <dbReference type="EMBL" id="MPN11252.1"/>
    </source>
</evidence>
<organism evidence="2">
    <name type="scientific">bioreactor metagenome</name>
    <dbReference type="NCBI Taxonomy" id="1076179"/>
    <lineage>
        <taxon>unclassified sequences</taxon>
        <taxon>metagenomes</taxon>
        <taxon>ecological metagenomes</taxon>
    </lineage>
</organism>
<accession>A0A645FCE7</accession>